<proteinExistence type="inferred from homology"/>
<dbReference type="GO" id="GO:0032153">
    <property type="term" value="C:cell division site"/>
    <property type="evidence" value="ECO:0007669"/>
    <property type="project" value="UniProtKB-UniRule"/>
</dbReference>
<dbReference type="PANTHER" id="PTHR37485">
    <property type="entry name" value="CELL DIVISION PROTEIN FTSB"/>
    <property type="match status" value="1"/>
</dbReference>
<feature type="topological domain" description="Cytoplasmic" evidence="7">
    <location>
        <begin position="1"/>
        <end position="7"/>
    </location>
</feature>
<evidence type="ECO:0000256" key="6">
    <source>
        <dbReference type="ARBA" id="ARBA00023306"/>
    </source>
</evidence>
<comment type="subunit">
    <text evidence="7">Part of a complex composed of FtsB, FtsL and FtsQ.</text>
</comment>
<evidence type="ECO:0000313" key="10">
    <source>
        <dbReference type="Proteomes" id="UP000198651"/>
    </source>
</evidence>
<evidence type="ECO:0000256" key="1">
    <source>
        <dbReference type="ARBA" id="ARBA00022475"/>
    </source>
</evidence>
<comment type="subcellular location">
    <subcellularLocation>
        <location evidence="7">Cell inner membrane</location>
        <topology evidence="7">Single-pass type II membrane protein</topology>
    </subcellularLocation>
    <text evidence="7">Localizes to the division septum.</text>
</comment>
<dbReference type="AlphaFoldDB" id="A0A0S4M4A3"/>
<keyword evidence="10" id="KW-1185">Reference proteome</keyword>
<dbReference type="GO" id="GO:0030428">
    <property type="term" value="C:cell septum"/>
    <property type="evidence" value="ECO:0007669"/>
    <property type="project" value="TreeGrafter"/>
</dbReference>
<dbReference type="InterPro" id="IPR007060">
    <property type="entry name" value="FtsL/DivIC"/>
</dbReference>
<organism evidence="9 10">
    <name type="scientific">Candidatus Ichthyocystis hellenicum</name>
    <dbReference type="NCBI Taxonomy" id="1561003"/>
    <lineage>
        <taxon>Bacteria</taxon>
        <taxon>Pseudomonadati</taxon>
        <taxon>Pseudomonadota</taxon>
        <taxon>Betaproteobacteria</taxon>
        <taxon>Burkholderiales</taxon>
        <taxon>Candidatus Ichthyocystis</taxon>
    </lineage>
</organism>
<protein>
    <recommendedName>
        <fullName evidence="7">Cell division protein FtsB</fullName>
    </recommendedName>
</protein>
<reference evidence="10" key="1">
    <citation type="submission" date="2015-11" db="EMBL/GenBank/DDBJ databases">
        <authorList>
            <person name="Seth-Smith H.M.B."/>
        </authorList>
    </citation>
    <scope>NUCLEOTIDE SEQUENCE [LARGE SCALE GENOMIC DNA]</scope>
    <source>
        <strain evidence="10">2013Ark11</strain>
    </source>
</reference>
<keyword evidence="5 7" id="KW-0472">Membrane</keyword>
<comment type="similarity">
    <text evidence="7">Belongs to the FtsB family.</text>
</comment>
<feature type="transmembrane region" description="Helical" evidence="8">
    <location>
        <begin position="6"/>
        <end position="26"/>
    </location>
</feature>
<evidence type="ECO:0000313" key="9">
    <source>
        <dbReference type="EMBL" id="CUT16984.1"/>
    </source>
</evidence>
<dbReference type="Proteomes" id="UP000198651">
    <property type="component" value="Chromosome I"/>
</dbReference>
<dbReference type="RefSeq" id="WP_092343118.1">
    <property type="nucleotide sequence ID" value="NZ_FLSL01000091.1"/>
</dbReference>
<dbReference type="EMBL" id="LN906597">
    <property type="protein sequence ID" value="CUT16984.1"/>
    <property type="molecule type" value="Genomic_DNA"/>
</dbReference>
<keyword evidence="7" id="KW-0997">Cell inner membrane</keyword>
<dbReference type="PATRIC" id="fig|1561003.3.peg.126"/>
<dbReference type="PANTHER" id="PTHR37485:SF1">
    <property type="entry name" value="CELL DIVISION PROTEIN FTSB"/>
    <property type="match status" value="1"/>
</dbReference>
<evidence type="ECO:0000256" key="3">
    <source>
        <dbReference type="ARBA" id="ARBA00022692"/>
    </source>
</evidence>
<keyword evidence="1 7" id="KW-1003">Cell membrane</keyword>
<dbReference type="HAMAP" id="MF_00599">
    <property type="entry name" value="FtsB"/>
    <property type="match status" value="1"/>
</dbReference>
<dbReference type="GO" id="GO:0043093">
    <property type="term" value="P:FtsZ-dependent cytokinesis"/>
    <property type="evidence" value="ECO:0007669"/>
    <property type="project" value="UniProtKB-UniRule"/>
</dbReference>
<dbReference type="GO" id="GO:0005886">
    <property type="term" value="C:plasma membrane"/>
    <property type="evidence" value="ECO:0007669"/>
    <property type="project" value="UniProtKB-SubCell"/>
</dbReference>
<evidence type="ECO:0000256" key="8">
    <source>
        <dbReference type="SAM" id="Phobius"/>
    </source>
</evidence>
<feature type="coiled-coil region" evidence="7">
    <location>
        <begin position="47"/>
        <end position="74"/>
    </location>
</feature>
<keyword evidence="3 7" id="KW-0812">Transmembrane</keyword>
<sequence length="103" mass="12309">MTIRCNLITIILLVLIAVAQYSLWFGKEGLLKSWSRQEELSTWISYNETLLRRNRRLEAEVQNLMRGRQDVLIERARYRLGLVRPGELFYYVYDDKNGRKLQS</sequence>
<dbReference type="STRING" id="1561003.Ark11_0125"/>
<comment type="function">
    <text evidence="7">Essential cell division protein. May link together the upstream cell division proteins, which are predominantly cytoplasmic, with the downstream cell division proteins, which are predominantly periplasmic.</text>
</comment>
<evidence type="ECO:0000256" key="5">
    <source>
        <dbReference type="ARBA" id="ARBA00023136"/>
    </source>
</evidence>
<dbReference type="InterPro" id="IPR023081">
    <property type="entry name" value="Cell_div_FtsB"/>
</dbReference>
<dbReference type="Pfam" id="PF04977">
    <property type="entry name" value="DivIC"/>
    <property type="match status" value="1"/>
</dbReference>
<evidence type="ECO:0000256" key="4">
    <source>
        <dbReference type="ARBA" id="ARBA00022989"/>
    </source>
</evidence>
<dbReference type="OrthoDB" id="7061211at2"/>
<keyword evidence="4 7" id="KW-1133">Transmembrane helix</keyword>
<evidence type="ECO:0000256" key="2">
    <source>
        <dbReference type="ARBA" id="ARBA00022618"/>
    </source>
</evidence>
<accession>A0A0S4M4A3</accession>
<evidence type="ECO:0000256" key="7">
    <source>
        <dbReference type="HAMAP-Rule" id="MF_00599"/>
    </source>
</evidence>
<feature type="topological domain" description="Periplasmic" evidence="7">
    <location>
        <begin position="26"/>
        <end position="103"/>
    </location>
</feature>
<keyword evidence="7" id="KW-0175">Coiled coil</keyword>
<gene>
    <name evidence="7" type="primary">ftsB</name>
    <name evidence="9" type="ORF">Ark11_0125</name>
</gene>
<name>A0A0S4M4A3_9BURK</name>
<keyword evidence="2 7" id="KW-0132">Cell division</keyword>
<keyword evidence="6 7" id="KW-0131">Cell cycle</keyword>